<dbReference type="SMART" id="SM00829">
    <property type="entry name" value="PKS_ER"/>
    <property type="match status" value="1"/>
</dbReference>
<dbReference type="Gene3D" id="3.90.180.10">
    <property type="entry name" value="Medium-chain alcohol dehydrogenases, catalytic domain"/>
    <property type="match status" value="1"/>
</dbReference>
<dbReference type="Pfam" id="PF00107">
    <property type="entry name" value="ADH_zinc_N"/>
    <property type="match status" value="1"/>
</dbReference>
<evidence type="ECO:0000256" key="3">
    <source>
        <dbReference type="ARBA" id="ARBA00012410"/>
    </source>
</evidence>
<dbReference type="Pfam" id="PF16884">
    <property type="entry name" value="ADH_N_2"/>
    <property type="match status" value="1"/>
</dbReference>
<keyword evidence="11" id="KW-1185">Reference proteome</keyword>
<comment type="similarity">
    <text evidence="1">Belongs to the NADP-dependent oxidoreductase L4BD family.</text>
</comment>
<dbReference type="InterPro" id="IPR013149">
    <property type="entry name" value="ADH-like_C"/>
</dbReference>
<comment type="subunit">
    <text evidence="2">Homodimer.</text>
</comment>
<dbReference type="FunFam" id="3.40.50.720:FF:000121">
    <property type="entry name" value="Prostaglandin reductase 2"/>
    <property type="match status" value="1"/>
</dbReference>
<dbReference type="FunFam" id="3.90.180.10:FF:000049">
    <property type="entry name" value="NADPH-dependent oxidoreductase 2-alkenal reductase"/>
    <property type="match status" value="1"/>
</dbReference>
<dbReference type="PANTHER" id="PTHR43205:SF7">
    <property type="entry name" value="PROSTAGLANDIN REDUCTASE 1"/>
    <property type="match status" value="1"/>
</dbReference>
<evidence type="ECO:0000313" key="11">
    <source>
        <dbReference type="Proteomes" id="UP000290289"/>
    </source>
</evidence>
<dbReference type="PANTHER" id="PTHR43205">
    <property type="entry name" value="PROSTAGLANDIN REDUCTASE"/>
    <property type="match status" value="1"/>
</dbReference>
<evidence type="ECO:0000256" key="1">
    <source>
        <dbReference type="ARBA" id="ARBA00010460"/>
    </source>
</evidence>
<evidence type="ECO:0000259" key="9">
    <source>
        <dbReference type="SMART" id="SM00829"/>
    </source>
</evidence>
<comment type="catalytic activity">
    <reaction evidence="7">
        <text>an n-alkanal + NADP(+) = an alk-2-enal + NADPH + H(+)</text>
        <dbReference type="Rhea" id="RHEA:13737"/>
        <dbReference type="ChEBI" id="CHEBI:12834"/>
        <dbReference type="ChEBI" id="CHEBI:13757"/>
        <dbReference type="ChEBI" id="CHEBI:15378"/>
        <dbReference type="ChEBI" id="CHEBI:57783"/>
        <dbReference type="ChEBI" id="CHEBI:58349"/>
        <dbReference type="EC" id="1.3.1.74"/>
    </reaction>
</comment>
<dbReference type="Gene3D" id="3.40.50.720">
    <property type="entry name" value="NAD(P)-binding Rossmann-like Domain"/>
    <property type="match status" value="1"/>
</dbReference>
<dbReference type="InterPro" id="IPR041694">
    <property type="entry name" value="ADH_N_2"/>
</dbReference>
<dbReference type="GO" id="GO:0006979">
    <property type="term" value="P:response to oxidative stress"/>
    <property type="evidence" value="ECO:0007669"/>
    <property type="project" value="UniProtKB-ARBA"/>
</dbReference>
<dbReference type="Proteomes" id="UP000290289">
    <property type="component" value="Chromosome 2"/>
</dbReference>
<dbReference type="InterPro" id="IPR036291">
    <property type="entry name" value="NAD(P)-bd_dom_sf"/>
</dbReference>
<dbReference type="InterPro" id="IPR045010">
    <property type="entry name" value="MDR_fam"/>
</dbReference>
<evidence type="ECO:0000256" key="6">
    <source>
        <dbReference type="ARBA" id="ARBA00051123"/>
    </source>
</evidence>
<feature type="compositionally biased region" description="Polar residues" evidence="8">
    <location>
        <begin position="16"/>
        <end position="29"/>
    </location>
</feature>
<feature type="domain" description="Enoyl reductase (ER)" evidence="9">
    <location>
        <begin position="101"/>
        <end position="402"/>
    </location>
</feature>
<feature type="region of interest" description="Disordered" evidence="8">
    <location>
        <begin position="1"/>
        <end position="48"/>
    </location>
</feature>
<gene>
    <name evidence="10" type="ORF">DVH24_017568</name>
</gene>
<dbReference type="EMBL" id="RDQH01000328">
    <property type="protein sequence ID" value="RXI05526.1"/>
    <property type="molecule type" value="Genomic_DNA"/>
</dbReference>
<accession>A0A498KDT8</accession>
<reference evidence="10 11" key="1">
    <citation type="submission" date="2018-10" db="EMBL/GenBank/DDBJ databases">
        <title>A high-quality apple genome assembly.</title>
        <authorList>
            <person name="Hu J."/>
        </authorList>
    </citation>
    <scope>NUCLEOTIDE SEQUENCE [LARGE SCALE GENOMIC DNA]</scope>
    <source>
        <strain evidence="11">cv. HFTH1</strain>
        <tissue evidence="10">Young leaf</tissue>
    </source>
</reference>
<sequence>MAYVQSTPYKPPLPNPSTWNQPLRQQQHCSFRPPPTERVSKKRDKEKKTAIIDPMAASKEGVISNKQVLLKYYVTGFPKESDMQLITATTKLKLPEGSMGVLVKNLYLSCDPYTRFRMTKPEPGAGYVDSFKPGSPIGGYGVAKVLESGDPKFKPGDFIWGMTGWEEYSVITATESLFKIQHTDVPLSYYTGILGMPGITAYAGFYEVCNPKKGETVFVSAASGAVGQLVGQFAKLLGCYVVGSAGSKEKVDLLNNKLGFDNAFNYKEEPDLDAALKRPVDIYFPEGIDIYFENVGGKMLDAVLQNMRVNGRIAVCGMISQYTLDQREGCHNLIYLVSKQVRMQGFTVLSYYHLYGKFLEMVLPAIKEGKITYVEDVVEGLESAPAALVGLFAGRNVGKQVVAVSRE</sequence>
<evidence type="ECO:0000256" key="8">
    <source>
        <dbReference type="SAM" id="MobiDB-lite"/>
    </source>
</evidence>
<evidence type="ECO:0000256" key="7">
    <source>
        <dbReference type="ARBA" id="ARBA00051907"/>
    </source>
</evidence>
<evidence type="ECO:0000256" key="2">
    <source>
        <dbReference type="ARBA" id="ARBA00011738"/>
    </source>
</evidence>
<evidence type="ECO:0000256" key="5">
    <source>
        <dbReference type="ARBA" id="ARBA00023002"/>
    </source>
</evidence>
<dbReference type="InterPro" id="IPR011032">
    <property type="entry name" value="GroES-like_sf"/>
</dbReference>
<keyword evidence="5" id="KW-0560">Oxidoreductase</keyword>
<dbReference type="AlphaFoldDB" id="A0A498KDT8"/>
<comment type="catalytic activity">
    <reaction evidence="6">
        <text>an n-alkanal + NAD(+) = an alk-2-enal + NADH + H(+)</text>
        <dbReference type="Rhea" id="RHEA:13733"/>
        <dbReference type="ChEBI" id="CHEBI:12834"/>
        <dbReference type="ChEBI" id="CHEBI:13757"/>
        <dbReference type="ChEBI" id="CHEBI:15378"/>
        <dbReference type="ChEBI" id="CHEBI:57540"/>
        <dbReference type="ChEBI" id="CHEBI:57945"/>
        <dbReference type="EC" id="1.3.1.74"/>
    </reaction>
</comment>
<name>A0A498KDT8_MALDO</name>
<dbReference type="SUPFAM" id="SSF50129">
    <property type="entry name" value="GroES-like"/>
    <property type="match status" value="1"/>
</dbReference>
<dbReference type="SUPFAM" id="SSF51735">
    <property type="entry name" value="NAD(P)-binding Rossmann-fold domains"/>
    <property type="match status" value="1"/>
</dbReference>
<organism evidence="10 11">
    <name type="scientific">Malus domestica</name>
    <name type="common">Apple</name>
    <name type="synonym">Pyrus malus</name>
    <dbReference type="NCBI Taxonomy" id="3750"/>
    <lineage>
        <taxon>Eukaryota</taxon>
        <taxon>Viridiplantae</taxon>
        <taxon>Streptophyta</taxon>
        <taxon>Embryophyta</taxon>
        <taxon>Tracheophyta</taxon>
        <taxon>Spermatophyta</taxon>
        <taxon>Magnoliopsida</taxon>
        <taxon>eudicotyledons</taxon>
        <taxon>Gunneridae</taxon>
        <taxon>Pentapetalae</taxon>
        <taxon>rosids</taxon>
        <taxon>fabids</taxon>
        <taxon>Rosales</taxon>
        <taxon>Rosaceae</taxon>
        <taxon>Amygdaloideae</taxon>
        <taxon>Maleae</taxon>
        <taxon>Malus</taxon>
    </lineage>
</organism>
<protein>
    <recommendedName>
        <fullName evidence="3">2-alkenal reductase [NAD(P)(+)]</fullName>
        <ecNumber evidence="3">1.3.1.74</ecNumber>
    </recommendedName>
</protein>
<dbReference type="CDD" id="cd08295">
    <property type="entry name" value="double_bond_reductase_like"/>
    <property type="match status" value="1"/>
</dbReference>
<proteinExistence type="inferred from homology"/>
<evidence type="ECO:0000313" key="10">
    <source>
        <dbReference type="EMBL" id="RXI05526.1"/>
    </source>
</evidence>
<keyword evidence="4" id="KW-0521">NADP</keyword>
<evidence type="ECO:0000256" key="4">
    <source>
        <dbReference type="ARBA" id="ARBA00022857"/>
    </source>
</evidence>
<dbReference type="EC" id="1.3.1.74" evidence="3"/>
<dbReference type="GO" id="GO:0032440">
    <property type="term" value="F:2-alkenal reductase [NAD(P)H] activity"/>
    <property type="evidence" value="ECO:0007669"/>
    <property type="project" value="UniProtKB-EC"/>
</dbReference>
<comment type="caution">
    <text evidence="10">The sequence shown here is derived from an EMBL/GenBank/DDBJ whole genome shotgun (WGS) entry which is preliminary data.</text>
</comment>
<dbReference type="InterPro" id="IPR020843">
    <property type="entry name" value="ER"/>
</dbReference>